<comment type="caution">
    <text evidence="2">The sequence shown here is derived from an EMBL/GenBank/DDBJ whole genome shotgun (WGS) entry which is preliminary data.</text>
</comment>
<dbReference type="EMBL" id="CAXLJL010000201">
    <property type="protein sequence ID" value="CAL5134416.1"/>
    <property type="molecule type" value="Genomic_DNA"/>
</dbReference>
<dbReference type="AlphaFoldDB" id="A0AAV2TDQ4"/>
<organism evidence="2 3">
    <name type="scientific">Calicophoron daubneyi</name>
    <name type="common">Rumen fluke</name>
    <name type="synonym">Paramphistomum daubneyi</name>
    <dbReference type="NCBI Taxonomy" id="300641"/>
    <lineage>
        <taxon>Eukaryota</taxon>
        <taxon>Metazoa</taxon>
        <taxon>Spiralia</taxon>
        <taxon>Lophotrochozoa</taxon>
        <taxon>Platyhelminthes</taxon>
        <taxon>Trematoda</taxon>
        <taxon>Digenea</taxon>
        <taxon>Plagiorchiida</taxon>
        <taxon>Pronocephalata</taxon>
        <taxon>Paramphistomoidea</taxon>
        <taxon>Paramphistomidae</taxon>
        <taxon>Calicophoron</taxon>
    </lineage>
</organism>
<protein>
    <submittedName>
        <fullName evidence="2">Uncharacterized protein</fullName>
    </submittedName>
</protein>
<sequence length="439" mass="50121">MLDVEVVPELAIRHKSWEFVLGMPIQQMINILRKQDNVIKSVDLWHNDKFPFSSNLVIVLPGDGLEFYFDPFLQRLRLIEIFDLSKITLRYWSEYFSGPAIAPTVQEILRIFGSTKPLAQADSPGEYRLCYRGITFIFTSRPVVSSDGSSTPSSHLTDRSLLTSSQSALTATRLYIYLGNDMANARVSVEIPSSCYLSNVFLERLEIVRSADITKSLVFHLVTQDLNVNPTLDPQTRRFKRSLTFGDRPEDVLSALGSPSRIFYKTEDKMKIHLPQSYRLEQPRRSDYFYNYLTMGLDILFDARTHRVIKFVLHTNQPGEYTFNTYYRCLFEIPLPYSDESTENKATGAQNPDGSAPKSRNVLIVTPFLNWSAIQRCIGPDMDHEPVVIYRDSKPGRNPFGPTHTYGYRDIIFEVIPDCDLLASVTLYTAIRPPSGPDP</sequence>
<proteinExistence type="inferred from homology"/>
<dbReference type="GO" id="GO:0005802">
    <property type="term" value="C:trans-Golgi network"/>
    <property type="evidence" value="ECO:0007669"/>
    <property type="project" value="TreeGrafter"/>
</dbReference>
<gene>
    <name evidence="2" type="ORF">CDAUBV1_LOCUS7799</name>
</gene>
<dbReference type="PANTHER" id="PTHR13465">
    <property type="entry name" value="UPF0183 PROTEIN"/>
    <property type="match status" value="1"/>
</dbReference>
<name>A0AAV2TDQ4_CALDB</name>
<dbReference type="PANTHER" id="PTHR13465:SF2">
    <property type="entry name" value="PHAGOSOME ASSEMBLY FACTOR 1"/>
    <property type="match status" value="1"/>
</dbReference>
<dbReference type="Proteomes" id="UP001497525">
    <property type="component" value="Unassembled WGS sequence"/>
</dbReference>
<evidence type="ECO:0000256" key="1">
    <source>
        <dbReference type="ARBA" id="ARBA00024339"/>
    </source>
</evidence>
<dbReference type="Pfam" id="PF03676">
    <property type="entry name" value="PHAF1"/>
    <property type="match status" value="1"/>
</dbReference>
<evidence type="ECO:0000313" key="2">
    <source>
        <dbReference type="EMBL" id="CAL5134416.1"/>
    </source>
</evidence>
<dbReference type="InterPro" id="IPR005373">
    <property type="entry name" value="PHAF1"/>
</dbReference>
<dbReference type="GO" id="GO:0043001">
    <property type="term" value="P:Golgi to plasma membrane protein transport"/>
    <property type="evidence" value="ECO:0007669"/>
    <property type="project" value="TreeGrafter"/>
</dbReference>
<accession>A0AAV2TDQ4</accession>
<reference evidence="2" key="1">
    <citation type="submission" date="2024-06" db="EMBL/GenBank/DDBJ databases">
        <authorList>
            <person name="Liu X."/>
            <person name="Lenzi L."/>
            <person name="Haldenby T S."/>
            <person name="Uol C."/>
        </authorList>
    </citation>
    <scope>NUCLEOTIDE SEQUENCE</scope>
</reference>
<comment type="similarity">
    <text evidence="1">Belongs to the PHAF1 family.</text>
</comment>
<evidence type="ECO:0000313" key="3">
    <source>
        <dbReference type="Proteomes" id="UP001497525"/>
    </source>
</evidence>
<dbReference type="InterPro" id="IPR039156">
    <property type="entry name" value="PHAF1/BROMI"/>
</dbReference>